<accession>A0A511MY69</accession>
<sequence>MLEISGKIEGRLGFALVNRAGEVVQQGECQNLILDQGLNYILSSLNMRSICGYIAVGTSSTAPAYGQTSLGAQIAETADNLEIQDKYTLTRTANGVFTLVFFKAFDYHQANGNLTEFGAKTIGGLLITRSLFTNLGNPITITKTSDTRLLLTYTFTLVLSPVVETAANTFNIAGMGNIDSSIVFTGAQDNFGWGDADLFGCTADKGKAFNLYTSAPNMSYANSTPGSGNYGGPITYTAGTFYRDWSCEIPPTGADMTIYGYSIGEDAGANANSKSCFKVKFTSGSIVKNKDYRLTLNCRVSLTR</sequence>
<proteinExistence type="predicted"/>
<gene>
    <name evidence="1" type="ORF">DC3_09360</name>
</gene>
<keyword evidence="2" id="KW-1185">Reference proteome</keyword>
<evidence type="ECO:0000313" key="2">
    <source>
        <dbReference type="Proteomes" id="UP000321306"/>
    </source>
</evidence>
<reference evidence="1 2" key="1">
    <citation type="submission" date="2019-07" db="EMBL/GenBank/DDBJ databases">
        <title>Whole genome shotgun sequence of Deinococcus cellulosilyticus NBRC 106333.</title>
        <authorList>
            <person name="Hosoyama A."/>
            <person name="Uohara A."/>
            <person name="Ohji S."/>
            <person name="Ichikawa N."/>
        </authorList>
    </citation>
    <scope>NUCLEOTIDE SEQUENCE [LARGE SCALE GENOMIC DNA]</scope>
    <source>
        <strain evidence="1 2">NBRC 106333</strain>
    </source>
</reference>
<dbReference type="EMBL" id="BJXB01000003">
    <property type="protein sequence ID" value="GEM45301.1"/>
    <property type="molecule type" value="Genomic_DNA"/>
</dbReference>
<name>A0A511MY69_DEIC1</name>
<organism evidence="1 2">
    <name type="scientific">Deinococcus cellulosilyticus (strain DSM 18568 / NBRC 106333 / KACC 11606 / 5516J-15)</name>
    <dbReference type="NCBI Taxonomy" id="1223518"/>
    <lineage>
        <taxon>Bacteria</taxon>
        <taxon>Thermotogati</taxon>
        <taxon>Deinococcota</taxon>
        <taxon>Deinococci</taxon>
        <taxon>Deinococcales</taxon>
        <taxon>Deinococcaceae</taxon>
        <taxon>Deinococcus</taxon>
    </lineage>
</organism>
<protein>
    <submittedName>
        <fullName evidence="1">Uncharacterized protein</fullName>
    </submittedName>
</protein>
<evidence type="ECO:0000313" key="1">
    <source>
        <dbReference type="EMBL" id="GEM45301.1"/>
    </source>
</evidence>
<comment type="caution">
    <text evidence="1">The sequence shown here is derived from an EMBL/GenBank/DDBJ whole genome shotgun (WGS) entry which is preliminary data.</text>
</comment>
<dbReference type="AlphaFoldDB" id="A0A511MY69"/>
<dbReference type="Proteomes" id="UP000321306">
    <property type="component" value="Unassembled WGS sequence"/>
</dbReference>